<dbReference type="GO" id="GO:0006310">
    <property type="term" value="P:DNA recombination"/>
    <property type="evidence" value="ECO:0007669"/>
    <property type="project" value="UniProtKB-KW"/>
</dbReference>
<dbReference type="CDD" id="cd01185">
    <property type="entry name" value="INTN1_C_like"/>
    <property type="match status" value="1"/>
</dbReference>
<dbReference type="OrthoDB" id="1493636at2"/>
<proteinExistence type="inferred from homology"/>
<evidence type="ECO:0000259" key="4">
    <source>
        <dbReference type="PROSITE" id="PS51898"/>
    </source>
</evidence>
<dbReference type="InterPro" id="IPR050090">
    <property type="entry name" value="Tyrosine_recombinase_XerCD"/>
</dbReference>
<dbReference type="InterPro" id="IPR025269">
    <property type="entry name" value="SAM-like_dom"/>
</dbReference>
<reference evidence="6 7" key="1">
    <citation type="submission" date="2018-03" db="EMBL/GenBank/DDBJ databases">
        <title>Genomic Encyclopedia of Archaeal and Bacterial Type Strains, Phase II (KMG-II): from individual species to whole genera.</title>
        <authorList>
            <person name="Goeker M."/>
        </authorList>
    </citation>
    <scope>NUCLEOTIDE SEQUENCE [LARGE SCALE GENOMIC DNA]</scope>
    <source>
        <strain evidence="6 7">DSM 27267</strain>
    </source>
</reference>
<keyword evidence="2" id="KW-0238">DNA-binding</keyword>
<evidence type="ECO:0000256" key="1">
    <source>
        <dbReference type="ARBA" id="ARBA00008857"/>
    </source>
</evidence>
<dbReference type="InterPro" id="IPR013762">
    <property type="entry name" value="Integrase-like_cat_sf"/>
</dbReference>
<dbReference type="RefSeq" id="WP_106542386.1">
    <property type="nucleotide sequence ID" value="NZ_BLAU01000001.1"/>
</dbReference>
<dbReference type="Proteomes" id="UP000240621">
    <property type="component" value="Unassembled WGS sequence"/>
</dbReference>
<sequence>MRNTHTFTIKFILRMNKFRNHRAPIYARISVDGVRKEMAIKETIDPDEWDNEIGKPRGNRPEARSLNTRLVQIKSELMQCYQDLRLQHKLITADKIKNLYLGIEVEQFSLSKLIDYHETTASGTLAPGTLKNYYTTQKYLEEFIRKRYKTSDIYLSEINYQFITEFEYFLRSHQPADHQKPMRNNGVMKHMERFRKLLHLAKRLEWLVRNPFESYQFHFEPVDRGYLTASELQKVEQKHFSIERLQIVCDLFVFACYTGVAYVDIAKLTPDNLRIGIDSHRWLHYDRTKTKQSVSLPLLPKALEIIKKYQEHPKALQRGTLFPVMTNQKLNGYLKEIADLTGIDKNLTFHLARHTFATTVTLSNNVPIETVSKMLGHTKIATTQIYARVIETKISHDMEKLRENLNQTSTNFMLNKKSSKLR</sequence>
<dbReference type="Gene3D" id="1.10.150.130">
    <property type="match status" value="1"/>
</dbReference>
<evidence type="ECO:0000256" key="3">
    <source>
        <dbReference type="ARBA" id="ARBA00023172"/>
    </source>
</evidence>
<dbReference type="Gene3D" id="1.10.443.10">
    <property type="entry name" value="Intergrase catalytic core"/>
    <property type="match status" value="1"/>
</dbReference>
<dbReference type="SUPFAM" id="SSF56349">
    <property type="entry name" value="DNA breaking-rejoining enzymes"/>
    <property type="match status" value="1"/>
</dbReference>
<gene>
    <name evidence="6" type="ORF">CLV93_105185</name>
    <name evidence="5" type="ORF">JCM18694_16370</name>
</gene>
<dbReference type="EMBL" id="BLAU01000001">
    <property type="protein sequence ID" value="GET21391.1"/>
    <property type="molecule type" value="Genomic_DNA"/>
</dbReference>
<evidence type="ECO:0000313" key="6">
    <source>
        <dbReference type="EMBL" id="PSK82793.1"/>
    </source>
</evidence>
<protein>
    <submittedName>
        <fullName evidence="6">Phage integrase family protein</fullName>
    </submittedName>
    <submittedName>
        <fullName evidence="5">Transposase</fullName>
    </submittedName>
</protein>
<comment type="similarity">
    <text evidence="1">Belongs to the 'phage' integrase family.</text>
</comment>
<keyword evidence="3" id="KW-0233">DNA recombination</keyword>
<keyword evidence="8" id="KW-1185">Reference proteome</keyword>
<dbReference type="AlphaFoldDB" id="A0A2P8CCU3"/>
<dbReference type="InterPro" id="IPR011010">
    <property type="entry name" value="DNA_brk_join_enz"/>
</dbReference>
<dbReference type="PANTHER" id="PTHR30349:SF64">
    <property type="entry name" value="PROPHAGE INTEGRASE INTD-RELATED"/>
    <property type="match status" value="1"/>
</dbReference>
<reference evidence="5 8" key="2">
    <citation type="submission" date="2019-10" db="EMBL/GenBank/DDBJ databases">
        <title>Prolixibacter strains distinguished by the presence of nitrate reductase genes were adept at nitrate-dependent anaerobic corrosion of metallic iron and carbon steel.</title>
        <authorList>
            <person name="Iino T."/>
            <person name="Shono N."/>
            <person name="Ito K."/>
            <person name="Nakamura R."/>
            <person name="Sueoka K."/>
            <person name="Harayama S."/>
            <person name="Ohkuma M."/>
        </authorList>
    </citation>
    <scope>NUCLEOTIDE SEQUENCE [LARGE SCALE GENOMIC DNA]</scope>
    <source>
        <strain evidence="5 8">MIC1-1</strain>
    </source>
</reference>
<organism evidence="6 7">
    <name type="scientific">Prolixibacter denitrificans</name>
    <dbReference type="NCBI Taxonomy" id="1541063"/>
    <lineage>
        <taxon>Bacteria</taxon>
        <taxon>Pseudomonadati</taxon>
        <taxon>Bacteroidota</taxon>
        <taxon>Bacteroidia</taxon>
        <taxon>Marinilabiliales</taxon>
        <taxon>Prolixibacteraceae</taxon>
        <taxon>Prolixibacter</taxon>
    </lineage>
</organism>
<dbReference type="EMBL" id="PYGC01000005">
    <property type="protein sequence ID" value="PSK82793.1"/>
    <property type="molecule type" value="Genomic_DNA"/>
</dbReference>
<dbReference type="InterPro" id="IPR010998">
    <property type="entry name" value="Integrase_recombinase_N"/>
</dbReference>
<dbReference type="GO" id="GO:0003677">
    <property type="term" value="F:DNA binding"/>
    <property type="evidence" value="ECO:0007669"/>
    <property type="project" value="UniProtKB-KW"/>
</dbReference>
<dbReference type="PANTHER" id="PTHR30349">
    <property type="entry name" value="PHAGE INTEGRASE-RELATED"/>
    <property type="match status" value="1"/>
</dbReference>
<accession>A0A2P8CCU3</accession>
<dbReference type="InterPro" id="IPR035386">
    <property type="entry name" value="Arm-DNA-bind_5"/>
</dbReference>
<evidence type="ECO:0000313" key="8">
    <source>
        <dbReference type="Proteomes" id="UP000396862"/>
    </source>
</evidence>
<dbReference type="Proteomes" id="UP000396862">
    <property type="component" value="Unassembled WGS sequence"/>
</dbReference>
<dbReference type="GO" id="GO:0015074">
    <property type="term" value="P:DNA integration"/>
    <property type="evidence" value="ECO:0007669"/>
    <property type="project" value="InterPro"/>
</dbReference>
<dbReference type="InterPro" id="IPR002104">
    <property type="entry name" value="Integrase_catalytic"/>
</dbReference>
<dbReference type="PROSITE" id="PS51898">
    <property type="entry name" value="TYR_RECOMBINASE"/>
    <property type="match status" value="1"/>
</dbReference>
<name>A0A2P8CCU3_9BACT</name>
<evidence type="ECO:0000313" key="7">
    <source>
        <dbReference type="Proteomes" id="UP000240621"/>
    </source>
</evidence>
<feature type="domain" description="Tyr recombinase" evidence="4">
    <location>
        <begin position="222"/>
        <end position="406"/>
    </location>
</feature>
<dbReference type="Pfam" id="PF13102">
    <property type="entry name" value="Phage_int_SAM_5"/>
    <property type="match status" value="1"/>
</dbReference>
<evidence type="ECO:0000256" key="2">
    <source>
        <dbReference type="ARBA" id="ARBA00023125"/>
    </source>
</evidence>
<evidence type="ECO:0000313" key="5">
    <source>
        <dbReference type="EMBL" id="GET21391.1"/>
    </source>
</evidence>
<comment type="caution">
    <text evidence="6">The sequence shown here is derived from an EMBL/GenBank/DDBJ whole genome shotgun (WGS) entry which is preliminary data.</text>
</comment>
<dbReference type="Pfam" id="PF00589">
    <property type="entry name" value="Phage_integrase"/>
    <property type="match status" value="1"/>
</dbReference>
<dbReference type="Pfam" id="PF17293">
    <property type="entry name" value="Arm-DNA-bind_5"/>
    <property type="match status" value="1"/>
</dbReference>